<dbReference type="PANTHER" id="PTHR45639:SF3">
    <property type="entry name" value="HYPOXIA UP-REGULATED PROTEIN 1"/>
    <property type="match status" value="1"/>
</dbReference>
<gene>
    <name evidence="4" type="ORF">OLEA9_A079535</name>
</gene>
<dbReference type="Proteomes" id="UP000594638">
    <property type="component" value="Unassembled WGS sequence"/>
</dbReference>
<comment type="caution">
    <text evidence="4">The sequence shown here is derived from an EMBL/GenBank/DDBJ whole genome shotgun (WGS) entry which is preliminary data.</text>
</comment>
<keyword evidence="3" id="KW-0143">Chaperone</keyword>
<name>A0A8S0RRS3_OLEEU</name>
<dbReference type="Gene3D" id="3.30.420.40">
    <property type="match status" value="1"/>
</dbReference>
<dbReference type="GO" id="GO:0140662">
    <property type="term" value="F:ATP-dependent protein folding chaperone"/>
    <property type="evidence" value="ECO:0007669"/>
    <property type="project" value="InterPro"/>
</dbReference>
<proteinExistence type="predicted"/>
<dbReference type="InterPro" id="IPR043129">
    <property type="entry name" value="ATPase_NBD"/>
</dbReference>
<keyword evidence="5" id="KW-1185">Reference proteome</keyword>
<evidence type="ECO:0000313" key="4">
    <source>
        <dbReference type="EMBL" id="CAA2982155.1"/>
    </source>
</evidence>
<dbReference type="EMBL" id="CACTIH010003688">
    <property type="protein sequence ID" value="CAA2982155.1"/>
    <property type="molecule type" value="Genomic_DNA"/>
</dbReference>
<organism evidence="4 5">
    <name type="scientific">Olea europaea subsp. europaea</name>
    <dbReference type="NCBI Taxonomy" id="158383"/>
    <lineage>
        <taxon>Eukaryota</taxon>
        <taxon>Viridiplantae</taxon>
        <taxon>Streptophyta</taxon>
        <taxon>Embryophyta</taxon>
        <taxon>Tracheophyta</taxon>
        <taxon>Spermatophyta</taxon>
        <taxon>Magnoliopsida</taxon>
        <taxon>eudicotyledons</taxon>
        <taxon>Gunneridae</taxon>
        <taxon>Pentapetalae</taxon>
        <taxon>asterids</taxon>
        <taxon>lamiids</taxon>
        <taxon>Lamiales</taxon>
        <taxon>Oleaceae</taxon>
        <taxon>Oleeae</taxon>
        <taxon>Olea</taxon>
    </lineage>
</organism>
<dbReference type="PANTHER" id="PTHR45639">
    <property type="entry name" value="HSC70CB, ISOFORM G-RELATED"/>
    <property type="match status" value="1"/>
</dbReference>
<keyword evidence="1" id="KW-0547">Nucleotide-binding</keyword>
<protein>
    <submittedName>
        <fullName evidence="4">Heat shock 70 kDa 17</fullName>
    </submittedName>
</protein>
<dbReference type="SUPFAM" id="SSF53067">
    <property type="entry name" value="Actin-like ATPase domain"/>
    <property type="match status" value="1"/>
</dbReference>
<dbReference type="AlphaFoldDB" id="A0A8S0RRS3"/>
<evidence type="ECO:0000256" key="3">
    <source>
        <dbReference type="ARBA" id="ARBA00023186"/>
    </source>
</evidence>
<keyword evidence="4" id="KW-0346">Stress response</keyword>
<dbReference type="GO" id="GO:0030968">
    <property type="term" value="P:endoplasmic reticulum unfolded protein response"/>
    <property type="evidence" value="ECO:0007669"/>
    <property type="project" value="TreeGrafter"/>
</dbReference>
<dbReference type="GO" id="GO:0034663">
    <property type="term" value="C:endoplasmic reticulum chaperone complex"/>
    <property type="evidence" value="ECO:0007669"/>
    <property type="project" value="TreeGrafter"/>
</dbReference>
<reference evidence="4 5" key="1">
    <citation type="submission" date="2019-12" db="EMBL/GenBank/DDBJ databases">
        <authorList>
            <person name="Alioto T."/>
            <person name="Alioto T."/>
            <person name="Gomez Garrido J."/>
        </authorList>
    </citation>
    <scope>NUCLEOTIDE SEQUENCE [LARGE SCALE GENOMIC DNA]</scope>
</reference>
<dbReference type="OrthoDB" id="1746979at2759"/>
<dbReference type="Pfam" id="PF00012">
    <property type="entry name" value="HSP70"/>
    <property type="match status" value="1"/>
</dbReference>
<evidence type="ECO:0000313" key="5">
    <source>
        <dbReference type="Proteomes" id="UP000594638"/>
    </source>
</evidence>
<evidence type="ECO:0000256" key="2">
    <source>
        <dbReference type="ARBA" id="ARBA00022840"/>
    </source>
</evidence>
<dbReference type="Gramene" id="OE9A079535T1">
    <property type="protein sequence ID" value="OE9A079535C1"/>
    <property type="gene ID" value="OE9A079535"/>
</dbReference>
<keyword evidence="2" id="KW-0067">ATP-binding</keyword>
<evidence type="ECO:0000256" key="1">
    <source>
        <dbReference type="ARBA" id="ARBA00022741"/>
    </source>
</evidence>
<sequence>MSKRKTPSLVAFHANSRLIDEESLGLLARYPTKVHSHLPILLSKPYNYTQKFRKSLYLSYDITLDEIGTLRLRNGACKESCKSSVKDLVITVPSYIGVAERRGLLTAVDLAGINVLALVNEH</sequence>
<dbReference type="InterPro" id="IPR013126">
    <property type="entry name" value="Hsp_70_fam"/>
</dbReference>
<accession>A0A8S0RRS3</accession>
<dbReference type="GO" id="GO:0005524">
    <property type="term" value="F:ATP binding"/>
    <property type="evidence" value="ECO:0007669"/>
    <property type="project" value="UniProtKB-KW"/>
</dbReference>